<dbReference type="Pfam" id="PF00571">
    <property type="entry name" value="CBS"/>
    <property type="match status" value="2"/>
</dbReference>
<feature type="domain" description="CBS" evidence="10">
    <location>
        <begin position="140"/>
        <end position="203"/>
    </location>
</feature>
<dbReference type="SUPFAM" id="SSF161093">
    <property type="entry name" value="MgtE membrane domain-like"/>
    <property type="match status" value="1"/>
</dbReference>
<evidence type="ECO:0000256" key="1">
    <source>
        <dbReference type="ARBA" id="ARBA00004141"/>
    </source>
</evidence>
<comment type="subcellular location">
    <subcellularLocation>
        <location evidence="9">Cell membrane</location>
        <topology evidence="9">Multi-pass membrane protein</topology>
    </subcellularLocation>
    <subcellularLocation>
        <location evidence="1">Membrane</location>
        <topology evidence="1">Multi-pass membrane protein</topology>
    </subcellularLocation>
</comment>
<accession>A0ABW6I504</accession>
<dbReference type="CDD" id="cd04606">
    <property type="entry name" value="CBS_pair_Mg_transporter"/>
    <property type="match status" value="1"/>
</dbReference>
<dbReference type="InterPro" id="IPR038076">
    <property type="entry name" value="MgtE_N_sf"/>
</dbReference>
<evidence type="ECO:0000256" key="8">
    <source>
        <dbReference type="PROSITE-ProRule" id="PRU00703"/>
    </source>
</evidence>
<dbReference type="RefSeq" id="WP_379851726.1">
    <property type="nucleotide sequence ID" value="NZ_JBHZPY010000006.1"/>
</dbReference>
<evidence type="ECO:0000256" key="6">
    <source>
        <dbReference type="ARBA" id="ARBA00022989"/>
    </source>
</evidence>
<keyword evidence="12" id="KW-1185">Reference proteome</keyword>
<evidence type="ECO:0000259" key="10">
    <source>
        <dbReference type="PROSITE" id="PS51371"/>
    </source>
</evidence>
<dbReference type="Gene3D" id="1.25.60.10">
    <property type="entry name" value="MgtE N-terminal domain-like"/>
    <property type="match status" value="1"/>
</dbReference>
<feature type="transmembrane region" description="Helical" evidence="9">
    <location>
        <begin position="424"/>
        <end position="447"/>
    </location>
</feature>
<comment type="caution">
    <text evidence="11">The sequence shown here is derived from an EMBL/GenBank/DDBJ whole genome shotgun (WGS) entry which is preliminary data.</text>
</comment>
<dbReference type="NCBIfam" id="TIGR00400">
    <property type="entry name" value="mgtE"/>
    <property type="match status" value="1"/>
</dbReference>
<comment type="function">
    <text evidence="9">Acts as a magnesium transporter.</text>
</comment>
<dbReference type="SUPFAM" id="SSF158791">
    <property type="entry name" value="MgtE N-terminal domain-like"/>
    <property type="match status" value="1"/>
</dbReference>
<comment type="similarity">
    <text evidence="2 9">Belongs to the SLC41A transporter family.</text>
</comment>
<keyword evidence="7 9" id="KW-0472">Membrane</keyword>
<organism evidence="11 12">
    <name type="scientific">Flavobacterium zhoui</name>
    <dbReference type="NCBI Taxonomy" id="3230414"/>
    <lineage>
        <taxon>Bacteria</taxon>
        <taxon>Pseudomonadati</taxon>
        <taxon>Bacteroidota</taxon>
        <taxon>Flavobacteriia</taxon>
        <taxon>Flavobacteriales</taxon>
        <taxon>Flavobacteriaceae</taxon>
        <taxon>Flavobacterium</taxon>
    </lineage>
</organism>
<evidence type="ECO:0000313" key="11">
    <source>
        <dbReference type="EMBL" id="MFE3871359.1"/>
    </source>
</evidence>
<dbReference type="SMART" id="SM00924">
    <property type="entry name" value="MgtE_N"/>
    <property type="match status" value="1"/>
</dbReference>
<evidence type="ECO:0000256" key="3">
    <source>
        <dbReference type="ARBA" id="ARBA00022448"/>
    </source>
</evidence>
<dbReference type="Gene3D" id="3.10.580.10">
    <property type="entry name" value="CBS-domain"/>
    <property type="match status" value="1"/>
</dbReference>
<keyword evidence="6 9" id="KW-1133">Transmembrane helix</keyword>
<dbReference type="Pfam" id="PF03448">
    <property type="entry name" value="MgtE_N"/>
    <property type="match status" value="1"/>
</dbReference>
<protein>
    <recommendedName>
        <fullName evidence="9">Magnesium transporter MgtE</fullName>
    </recommendedName>
</protein>
<dbReference type="InterPro" id="IPR006668">
    <property type="entry name" value="Mg_transptr_MgtE_intracell_dom"/>
</dbReference>
<evidence type="ECO:0000256" key="7">
    <source>
        <dbReference type="ARBA" id="ARBA00023136"/>
    </source>
</evidence>
<dbReference type="Pfam" id="PF01769">
    <property type="entry name" value="MgtE"/>
    <property type="match status" value="1"/>
</dbReference>
<dbReference type="SMART" id="SM00116">
    <property type="entry name" value="CBS"/>
    <property type="match status" value="2"/>
</dbReference>
<name>A0ABW6I504_9FLAO</name>
<feature type="domain" description="CBS" evidence="10">
    <location>
        <begin position="204"/>
        <end position="260"/>
    </location>
</feature>
<keyword evidence="9" id="KW-1003">Cell membrane</keyword>
<evidence type="ECO:0000256" key="2">
    <source>
        <dbReference type="ARBA" id="ARBA00009749"/>
    </source>
</evidence>
<dbReference type="Proteomes" id="UP001600107">
    <property type="component" value="Unassembled WGS sequence"/>
</dbReference>
<proteinExistence type="inferred from homology"/>
<dbReference type="InterPro" id="IPR036739">
    <property type="entry name" value="SLC41_membr_dom_sf"/>
</dbReference>
<feature type="transmembrane region" description="Helical" evidence="9">
    <location>
        <begin position="359"/>
        <end position="379"/>
    </location>
</feature>
<dbReference type="InterPro" id="IPR006669">
    <property type="entry name" value="MgtE_transporter"/>
</dbReference>
<dbReference type="InterPro" id="IPR000644">
    <property type="entry name" value="CBS_dom"/>
</dbReference>
<keyword evidence="9" id="KW-0479">Metal-binding</keyword>
<comment type="subunit">
    <text evidence="9">Homodimer.</text>
</comment>
<evidence type="ECO:0000256" key="9">
    <source>
        <dbReference type="RuleBase" id="RU362011"/>
    </source>
</evidence>
<evidence type="ECO:0000256" key="5">
    <source>
        <dbReference type="ARBA" id="ARBA00022842"/>
    </source>
</evidence>
<evidence type="ECO:0000313" key="12">
    <source>
        <dbReference type="Proteomes" id="UP001600107"/>
    </source>
</evidence>
<feature type="transmembrane region" description="Helical" evidence="9">
    <location>
        <begin position="286"/>
        <end position="303"/>
    </location>
</feature>
<keyword evidence="5 9" id="KW-0460">Magnesium</keyword>
<dbReference type="Gene3D" id="1.10.357.20">
    <property type="entry name" value="SLC41 divalent cation transporters, integral membrane domain"/>
    <property type="match status" value="1"/>
</dbReference>
<gene>
    <name evidence="11" type="primary">mgtE</name>
    <name evidence="11" type="ORF">ACFX5F_08985</name>
</gene>
<dbReference type="PANTHER" id="PTHR43773">
    <property type="entry name" value="MAGNESIUM TRANSPORTER MGTE"/>
    <property type="match status" value="1"/>
</dbReference>
<dbReference type="EMBL" id="JBHZPY010000006">
    <property type="protein sequence ID" value="MFE3871359.1"/>
    <property type="molecule type" value="Genomic_DNA"/>
</dbReference>
<evidence type="ECO:0000256" key="4">
    <source>
        <dbReference type="ARBA" id="ARBA00022692"/>
    </source>
</evidence>
<feature type="transmembrane region" description="Helical" evidence="9">
    <location>
        <begin position="386"/>
        <end position="412"/>
    </location>
</feature>
<sequence>MEFKISKELIHELEQLIQNKNDQQLEVLLNDMHHADIAEILDELDFDEATYIFKVLDSDKTAEILLELEDDLRENILGRLSAKEIAEELDELETNDAADIIAELSKDLKAEVISELQDVEHAKDIVDLLRYKEDTAGGIMHKEMVKVNENWNVLTCVKEMRIQAENISRVHSIYVVDDENRLKGRLSLKDLLTTSTKTPINDIYIRKLNSVNVDTEDIEVARIMQKYDLEAIPVVDELGRLVGRITIDDIIDVIKDEADKDYQLAAGITQDVETNDSIYEHTKARLPWLLMGMLIELIASYVIKGNEGITKDHYTLIIFMPLLSATAGNIGVQASAIIVQGLANGTLKEFSRSYFSKEIAVAMISGTIIAMMVLGYHTFMYGQFQVGMAISISIVVVILFAAILGTLVPLFLHKNNIDPAIATGPFITTTNDVFGIMIYFGIANLILGF</sequence>
<keyword evidence="8" id="KW-0129">CBS domain</keyword>
<keyword evidence="4 9" id="KW-0812">Transmembrane</keyword>
<keyword evidence="3 9" id="KW-0813">Transport</keyword>
<dbReference type="SUPFAM" id="SSF54631">
    <property type="entry name" value="CBS-domain pair"/>
    <property type="match status" value="1"/>
</dbReference>
<reference evidence="11 12" key="1">
    <citation type="submission" date="2024-06" db="EMBL/GenBank/DDBJ databases">
        <title>Flavobacterium spp. isolated from glacier.</title>
        <authorList>
            <person name="Han D."/>
        </authorList>
    </citation>
    <scope>NUCLEOTIDE SEQUENCE [LARGE SCALE GENOMIC DNA]</scope>
    <source>
        <strain evidence="11 12">ZS1P70</strain>
    </source>
</reference>
<dbReference type="PROSITE" id="PS51371">
    <property type="entry name" value="CBS"/>
    <property type="match status" value="2"/>
</dbReference>
<dbReference type="PANTHER" id="PTHR43773:SF1">
    <property type="entry name" value="MAGNESIUM TRANSPORTER MGTE"/>
    <property type="match status" value="1"/>
</dbReference>
<dbReference type="InterPro" id="IPR046342">
    <property type="entry name" value="CBS_dom_sf"/>
</dbReference>
<dbReference type="InterPro" id="IPR006667">
    <property type="entry name" value="SLC41_membr_dom"/>
</dbReference>
<feature type="transmembrane region" description="Helical" evidence="9">
    <location>
        <begin position="315"/>
        <end position="339"/>
    </location>
</feature>